<dbReference type="CDD" id="cd06591">
    <property type="entry name" value="GH31_xylosidase_XylS"/>
    <property type="match status" value="1"/>
</dbReference>
<dbReference type="Pfam" id="PF01055">
    <property type="entry name" value="Glyco_hydro_31_2nd"/>
    <property type="match status" value="1"/>
</dbReference>
<dbReference type="InterPro" id="IPR013780">
    <property type="entry name" value="Glyco_hydro_b"/>
</dbReference>
<dbReference type="SUPFAM" id="SSF74650">
    <property type="entry name" value="Galactose mutarotase-like"/>
    <property type="match status" value="1"/>
</dbReference>
<keyword evidence="2 6" id="KW-0378">Hydrolase</keyword>
<dbReference type="InterPro" id="IPR048395">
    <property type="entry name" value="Glyco_hydro_31_C"/>
</dbReference>
<evidence type="ECO:0000313" key="6">
    <source>
        <dbReference type="EMBL" id="HHS01326.1"/>
    </source>
</evidence>
<evidence type="ECO:0000256" key="2">
    <source>
        <dbReference type="RuleBase" id="RU361185"/>
    </source>
</evidence>
<gene>
    <name evidence="6" type="ORF">ENL71_02155</name>
</gene>
<evidence type="ECO:0000259" key="3">
    <source>
        <dbReference type="Pfam" id="PF01055"/>
    </source>
</evidence>
<dbReference type="PANTHER" id="PTHR43863:SF2">
    <property type="entry name" value="MALTASE-GLUCOAMYLASE"/>
    <property type="match status" value="1"/>
</dbReference>
<dbReference type="CDD" id="cd14752">
    <property type="entry name" value="GH31_N"/>
    <property type="match status" value="1"/>
</dbReference>
<dbReference type="EMBL" id="DRUZ01000030">
    <property type="protein sequence ID" value="HHS01326.1"/>
    <property type="molecule type" value="Genomic_DNA"/>
</dbReference>
<dbReference type="InterPro" id="IPR000322">
    <property type="entry name" value="Glyco_hydro_31_TIM"/>
</dbReference>
<dbReference type="SUPFAM" id="SSF51445">
    <property type="entry name" value="(Trans)glycosidases"/>
    <property type="match status" value="1"/>
</dbReference>
<dbReference type="Pfam" id="PF21365">
    <property type="entry name" value="Glyco_hydro_31_3rd"/>
    <property type="match status" value="1"/>
</dbReference>
<evidence type="ECO:0000259" key="4">
    <source>
        <dbReference type="Pfam" id="PF13802"/>
    </source>
</evidence>
<dbReference type="Gene3D" id="3.20.20.80">
    <property type="entry name" value="Glycosidases"/>
    <property type="match status" value="1"/>
</dbReference>
<dbReference type="SUPFAM" id="SSF51011">
    <property type="entry name" value="Glycosyl hydrolase domain"/>
    <property type="match status" value="1"/>
</dbReference>
<dbReference type="AlphaFoldDB" id="A0A7C5V0L2"/>
<dbReference type="InterPro" id="IPR011013">
    <property type="entry name" value="Gal_mutarotase_sf_dom"/>
</dbReference>
<feature type="domain" description="Glycoside hydrolase family 31 N-terminal" evidence="4">
    <location>
        <begin position="27"/>
        <end position="182"/>
    </location>
</feature>
<dbReference type="PANTHER" id="PTHR43863">
    <property type="entry name" value="HYDROLASE, PUTATIVE (AFU_ORTHOLOGUE AFUA_1G03140)-RELATED"/>
    <property type="match status" value="1"/>
</dbReference>
<name>A0A7C5V0L2_9FIRM</name>
<feature type="domain" description="Glycosyl hydrolase family 31 C-terminal" evidence="5">
    <location>
        <begin position="573"/>
        <end position="656"/>
    </location>
</feature>
<dbReference type="GO" id="GO:0005975">
    <property type="term" value="P:carbohydrate metabolic process"/>
    <property type="evidence" value="ECO:0007669"/>
    <property type="project" value="InterPro"/>
</dbReference>
<protein>
    <submittedName>
        <fullName evidence="6">Glycoside hydrolase family 31 protein</fullName>
    </submittedName>
</protein>
<organism evidence="6">
    <name type="scientific">Caldicellulosiruptor owensensis</name>
    <dbReference type="NCBI Taxonomy" id="55205"/>
    <lineage>
        <taxon>Bacteria</taxon>
        <taxon>Bacillati</taxon>
        <taxon>Bacillota</taxon>
        <taxon>Bacillota incertae sedis</taxon>
        <taxon>Caldicellulosiruptorales</taxon>
        <taxon>Caldicellulosiruptoraceae</taxon>
        <taxon>Caldicellulosiruptor</taxon>
    </lineage>
</organism>
<comment type="caution">
    <text evidence="6">The sequence shown here is derived from an EMBL/GenBank/DDBJ whole genome shotgun (WGS) entry which is preliminary data.</text>
</comment>
<accession>A0A7C5V0L2</accession>
<dbReference type="Pfam" id="PF13802">
    <property type="entry name" value="Gal_mutarotas_2"/>
    <property type="match status" value="1"/>
</dbReference>
<proteinExistence type="inferred from homology"/>
<dbReference type="GO" id="GO:0004553">
    <property type="term" value="F:hydrolase activity, hydrolyzing O-glycosyl compounds"/>
    <property type="evidence" value="ECO:0007669"/>
    <property type="project" value="InterPro"/>
</dbReference>
<dbReference type="InterPro" id="IPR017853">
    <property type="entry name" value="GH"/>
</dbReference>
<dbReference type="InterPro" id="IPR025887">
    <property type="entry name" value="Glyco_hydro_31_N_dom"/>
</dbReference>
<evidence type="ECO:0000256" key="1">
    <source>
        <dbReference type="ARBA" id="ARBA00007806"/>
    </source>
</evidence>
<comment type="similarity">
    <text evidence="1 2">Belongs to the glycosyl hydrolase 31 family.</text>
</comment>
<keyword evidence="2" id="KW-0326">Glycosidase</keyword>
<feature type="domain" description="Glycoside hydrolase family 31 TIM barrel" evidence="3">
    <location>
        <begin position="227"/>
        <end position="562"/>
    </location>
</feature>
<reference evidence="6" key="1">
    <citation type="journal article" date="2020" name="mSystems">
        <title>Genome- and Community-Level Interaction Insights into Carbon Utilization and Element Cycling Functions of Hydrothermarchaeota in Hydrothermal Sediment.</title>
        <authorList>
            <person name="Zhou Z."/>
            <person name="Liu Y."/>
            <person name="Xu W."/>
            <person name="Pan J."/>
            <person name="Luo Z.H."/>
            <person name="Li M."/>
        </authorList>
    </citation>
    <scope>NUCLEOTIDE SEQUENCE [LARGE SCALE GENOMIC DNA]</scope>
    <source>
        <strain evidence="6">SpSt-102</strain>
    </source>
</reference>
<dbReference type="Gene3D" id="2.60.40.1180">
    <property type="entry name" value="Golgi alpha-mannosidase II"/>
    <property type="match status" value="1"/>
</dbReference>
<dbReference type="InterPro" id="IPR051816">
    <property type="entry name" value="Glycosyl_Hydrolase_31"/>
</dbReference>
<dbReference type="Gene3D" id="2.60.40.1760">
    <property type="entry name" value="glycosyl hydrolase (family 31)"/>
    <property type="match status" value="1"/>
</dbReference>
<evidence type="ECO:0000259" key="5">
    <source>
        <dbReference type="Pfam" id="PF21365"/>
    </source>
</evidence>
<sequence length="661" mass="77237">MPRLFTACENKLISRYDREILWIEAWGKNGLRVRATQEGNMPENDWALLPKAKNNNSNVGIEIDGNRAAIRNGNIYAVIEQTGDITFYNNENRIILKEYTSRFAAGLRKRGREFQPIPGGSYRLTVRFESEPNEKLYGMGQYQQPYLNLKGCTLELAHRNTQSSVPFLVSNIGYGFLWNNPAIGRVMFGKNITEWEAFVTKTMDYWITAGDTPAEILEQYMQVTGTPPMMPDYAMGFWQSKLRYRNTQELMDVAYEYKRRNLPLDVIVIDFFHWPHQGDWKFDEDYWPNPEKMVEELRKMGIEVMVSIWPTVEKESENYEEMFSKGLLMSTDRGPRVTMQFVNDTLFVDMTNPEAREFMWGKVKENYFSKGIKMYWLDEAEPEFHKYEFDNYRYFLGPCLEIGNIYPLLYAKTFYDGLKKEGIENIINLIRYAWAGSQRYGVVVWSGDIASTFESLRNQVACGLNMAMAGIPWWTSDIGGFYGGDPEDPSFRELIIRWFQFGAFCPVFRLHGDRKPYTPPTSNKGGGKMGTGGPNEVWSYGEEAYEIFKKYLYIREKLKPYIKRQMLLAHEKGTPIMRPLFYDFPFDTRAWEIEDEFMFGPDILVTPVLYEGMRERIVYLPEGAKWYEWETGKVYEGGKEIICQAPLNTIPIFIKNQVELW</sequence>
<dbReference type="GO" id="GO:0030246">
    <property type="term" value="F:carbohydrate binding"/>
    <property type="evidence" value="ECO:0007669"/>
    <property type="project" value="InterPro"/>
</dbReference>